<reference evidence="1 2" key="1">
    <citation type="journal article" date="2015" name="Genome Biol.">
        <title>Comparative genomics of Steinernema reveals deeply conserved gene regulatory networks.</title>
        <authorList>
            <person name="Dillman A.R."/>
            <person name="Macchietto M."/>
            <person name="Porter C.F."/>
            <person name="Rogers A."/>
            <person name="Williams B."/>
            <person name="Antoshechkin I."/>
            <person name="Lee M.M."/>
            <person name="Goodwin Z."/>
            <person name="Lu X."/>
            <person name="Lewis E.E."/>
            <person name="Goodrich-Blair H."/>
            <person name="Stock S.P."/>
            <person name="Adams B.J."/>
            <person name="Sternberg P.W."/>
            <person name="Mortazavi A."/>
        </authorList>
    </citation>
    <scope>NUCLEOTIDE SEQUENCE [LARGE SCALE GENOMIC DNA]</scope>
    <source>
        <strain evidence="1 2">ALL</strain>
    </source>
</reference>
<keyword evidence="2" id="KW-1185">Reference proteome</keyword>
<accession>A0A4U5M1N4</accession>
<gene>
    <name evidence="1" type="ORF">L596_026514</name>
</gene>
<name>A0A4U5M1N4_STECR</name>
<organism evidence="1 2">
    <name type="scientific">Steinernema carpocapsae</name>
    <name type="common">Entomopathogenic nematode</name>
    <dbReference type="NCBI Taxonomy" id="34508"/>
    <lineage>
        <taxon>Eukaryota</taxon>
        <taxon>Metazoa</taxon>
        <taxon>Ecdysozoa</taxon>
        <taxon>Nematoda</taxon>
        <taxon>Chromadorea</taxon>
        <taxon>Rhabditida</taxon>
        <taxon>Tylenchina</taxon>
        <taxon>Panagrolaimomorpha</taxon>
        <taxon>Strongyloidoidea</taxon>
        <taxon>Steinernematidae</taxon>
        <taxon>Steinernema</taxon>
    </lineage>
</organism>
<evidence type="ECO:0000313" key="1">
    <source>
        <dbReference type="EMBL" id="TKR62580.1"/>
    </source>
</evidence>
<reference evidence="1 2" key="2">
    <citation type="journal article" date="2019" name="G3 (Bethesda)">
        <title>Hybrid Assembly of the Genome of the Entomopathogenic Nematode Steinernema carpocapsae Identifies the X-Chromosome.</title>
        <authorList>
            <person name="Serra L."/>
            <person name="Macchietto M."/>
            <person name="Macias-Munoz A."/>
            <person name="McGill C.J."/>
            <person name="Rodriguez I.M."/>
            <person name="Rodriguez B."/>
            <person name="Murad R."/>
            <person name="Mortazavi A."/>
        </authorList>
    </citation>
    <scope>NUCLEOTIDE SEQUENCE [LARGE SCALE GENOMIC DNA]</scope>
    <source>
        <strain evidence="1 2">ALL</strain>
    </source>
</reference>
<dbReference type="Proteomes" id="UP000298663">
    <property type="component" value="Unassembled WGS sequence"/>
</dbReference>
<sequence>MEFQGREHCALDDAISVAIRMMEDRAGSRVKEKLVAAVYADKYAHNLDHRDELSGARSSQVALVSHL</sequence>
<dbReference type="AlphaFoldDB" id="A0A4U5M1N4"/>
<proteinExistence type="predicted"/>
<comment type="caution">
    <text evidence="1">The sequence shown here is derived from an EMBL/GenBank/DDBJ whole genome shotgun (WGS) entry which is preliminary data.</text>
</comment>
<evidence type="ECO:0000313" key="2">
    <source>
        <dbReference type="Proteomes" id="UP000298663"/>
    </source>
</evidence>
<protein>
    <submittedName>
        <fullName evidence="1">Uncharacterized protein</fullName>
    </submittedName>
</protein>
<dbReference type="EMBL" id="AZBU02000010">
    <property type="protein sequence ID" value="TKR62580.1"/>
    <property type="molecule type" value="Genomic_DNA"/>
</dbReference>